<name>A0A553SLY2_NIACI</name>
<dbReference type="PRINTS" id="PR00081">
    <property type="entry name" value="GDHRDH"/>
</dbReference>
<evidence type="ECO:0000256" key="3">
    <source>
        <dbReference type="ARBA" id="ARBA00023002"/>
    </source>
</evidence>
<dbReference type="FunFam" id="3.40.50.720:FF:000084">
    <property type="entry name" value="Short-chain dehydrogenase reductase"/>
    <property type="match status" value="1"/>
</dbReference>
<dbReference type="GO" id="GO:0008206">
    <property type="term" value="P:bile acid metabolic process"/>
    <property type="evidence" value="ECO:0007669"/>
    <property type="project" value="UniProtKB-ARBA"/>
</dbReference>
<dbReference type="GO" id="GO:0016491">
    <property type="term" value="F:oxidoreductase activity"/>
    <property type="evidence" value="ECO:0007669"/>
    <property type="project" value="UniProtKB-KW"/>
</dbReference>
<organism evidence="4 5">
    <name type="scientific">Niallia circulans</name>
    <name type="common">Bacillus circulans</name>
    <dbReference type="NCBI Taxonomy" id="1397"/>
    <lineage>
        <taxon>Bacteria</taxon>
        <taxon>Bacillati</taxon>
        <taxon>Bacillota</taxon>
        <taxon>Bacilli</taxon>
        <taxon>Bacillales</taxon>
        <taxon>Bacillaceae</taxon>
        <taxon>Niallia</taxon>
    </lineage>
</organism>
<dbReference type="AlphaFoldDB" id="A0A553SLY2"/>
<evidence type="ECO:0000256" key="1">
    <source>
        <dbReference type="ARBA" id="ARBA00006484"/>
    </source>
</evidence>
<comment type="subunit">
    <text evidence="2">Homotetramer.</text>
</comment>
<dbReference type="InterPro" id="IPR002347">
    <property type="entry name" value="SDR_fam"/>
</dbReference>
<dbReference type="InterPro" id="IPR036291">
    <property type="entry name" value="NAD(P)-bd_dom_sf"/>
</dbReference>
<evidence type="ECO:0000256" key="2">
    <source>
        <dbReference type="ARBA" id="ARBA00011881"/>
    </source>
</evidence>
<gene>
    <name evidence="4" type="ORF">CEQ21_21560</name>
</gene>
<evidence type="ECO:0000313" key="4">
    <source>
        <dbReference type="EMBL" id="TRZ38003.1"/>
    </source>
</evidence>
<dbReference type="Pfam" id="PF13561">
    <property type="entry name" value="adh_short_C2"/>
    <property type="match status" value="1"/>
</dbReference>
<proteinExistence type="inferred from homology"/>
<dbReference type="PRINTS" id="PR00080">
    <property type="entry name" value="SDRFAMILY"/>
</dbReference>
<dbReference type="SUPFAM" id="SSF51735">
    <property type="entry name" value="NAD(P)-binding Rossmann-fold domains"/>
    <property type="match status" value="1"/>
</dbReference>
<keyword evidence="3" id="KW-0560">Oxidoreductase</keyword>
<comment type="caution">
    <text evidence="4">The sequence shown here is derived from an EMBL/GenBank/DDBJ whole genome shotgun (WGS) entry which is preliminary data.</text>
</comment>
<dbReference type="NCBIfam" id="NF009387">
    <property type="entry name" value="PRK12746.1"/>
    <property type="match status" value="1"/>
</dbReference>
<sequence>MKNLTGKIALVTGASRGIGSAIAKRLAEEGALVAVHYGSNKDAANITVKEIVSAGGNAFAIQANLHSLDGVHKLIAQLDEDLHNRTGAAAFDILVNNAGIGTQGTIEDTTENIFDEIIDINLKAPFFLIQQAFPRLREKGRIINISSAEVRIGLTGSICYGLSKGALNTMTLPLAKHLGPRDITVNTIMPGYTKTDINIKLLDDLEIRKFATESSVFNRLGQVEDVADAAAFLASSDSRWITGQILDVSGGFRL</sequence>
<comment type="similarity">
    <text evidence="1">Belongs to the short-chain dehydrogenases/reductases (SDR) family.</text>
</comment>
<dbReference type="PANTHER" id="PTHR43639">
    <property type="entry name" value="OXIDOREDUCTASE, SHORT-CHAIN DEHYDROGENASE/REDUCTASE FAMILY (AFU_ORTHOLOGUE AFUA_5G02870)"/>
    <property type="match status" value="1"/>
</dbReference>
<dbReference type="RefSeq" id="WP_185766279.1">
    <property type="nucleotide sequence ID" value="NZ_RIBP01000004.1"/>
</dbReference>
<dbReference type="EMBL" id="RIBP01000004">
    <property type="protein sequence ID" value="TRZ38003.1"/>
    <property type="molecule type" value="Genomic_DNA"/>
</dbReference>
<protein>
    <submittedName>
        <fullName evidence="4">SDR family oxidoreductase</fullName>
    </submittedName>
</protein>
<dbReference type="Proteomes" id="UP000319837">
    <property type="component" value="Unassembled WGS sequence"/>
</dbReference>
<dbReference type="Gene3D" id="3.40.50.720">
    <property type="entry name" value="NAD(P)-binding Rossmann-like Domain"/>
    <property type="match status" value="1"/>
</dbReference>
<reference evidence="5" key="1">
    <citation type="submission" date="2018-10" db="EMBL/GenBank/DDBJ databases">
        <title>FDA dAtabase for Regulatory Grade micrObial Sequences (FDA-ARGOS): Supporting development and validation of Infectious Disease Dx tests.</title>
        <authorList>
            <person name="Minogue T."/>
            <person name="Wolcott M."/>
            <person name="Wasieloski L."/>
            <person name="Aguilar W."/>
            <person name="Moore D."/>
            <person name="Tallon L."/>
            <person name="Sadzewicz L."/>
            <person name="Sengamalay N."/>
            <person name="Ott S."/>
            <person name="Godinez A."/>
            <person name="Nagaraj S."/>
            <person name="Vavikolanu K."/>
            <person name="Vyas G."/>
            <person name="Nadendla S."/>
            <person name="George J."/>
            <person name="Sichtig H."/>
        </authorList>
    </citation>
    <scope>NUCLEOTIDE SEQUENCE [LARGE SCALE GENOMIC DNA]</scope>
    <source>
        <strain evidence="5">FDAARGOS_343</strain>
    </source>
</reference>
<evidence type="ECO:0000313" key="5">
    <source>
        <dbReference type="Proteomes" id="UP000319837"/>
    </source>
</evidence>
<accession>A0A553SLY2</accession>
<dbReference type="PANTHER" id="PTHR43639:SF1">
    <property type="entry name" value="SHORT-CHAIN DEHYDROGENASE_REDUCTASE FAMILY PROTEIN"/>
    <property type="match status" value="1"/>
</dbReference>